<protein>
    <recommendedName>
        <fullName evidence="4">DUF4352 domain-containing protein</fullName>
    </recommendedName>
</protein>
<dbReference type="OrthoDB" id="1795719at2"/>
<dbReference type="Pfam" id="PF11611">
    <property type="entry name" value="DUF4352"/>
    <property type="match status" value="1"/>
</dbReference>
<dbReference type="RefSeq" id="WP_063478032.1">
    <property type="nucleotide sequence ID" value="NZ_CP147845.1"/>
</dbReference>
<dbReference type="Gene3D" id="2.60.40.1240">
    <property type="match status" value="1"/>
</dbReference>
<evidence type="ECO:0000256" key="3">
    <source>
        <dbReference type="SAM" id="SignalP"/>
    </source>
</evidence>
<keyword evidence="6" id="KW-1185">Reference proteome</keyword>
<comment type="caution">
    <text evidence="5">The sequence shown here is derived from an EMBL/GenBank/DDBJ whole genome shotgun (WGS) entry which is preliminary data.</text>
</comment>
<organism evidence="5 6">
    <name type="scientific">Paenibacillus glucanolyticus</name>
    <dbReference type="NCBI Taxonomy" id="59843"/>
    <lineage>
        <taxon>Bacteria</taxon>
        <taxon>Bacillati</taxon>
        <taxon>Bacillota</taxon>
        <taxon>Bacilli</taxon>
        <taxon>Bacillales</taxon>
        <taxon>Paenibacillaceae</taxon>
        <taxon>Paenibacillus</taxon>
    </lineage>
</organism>
<proteinExistence type="predicted"/>
<accession>A0A163IC84</accession>
<keyword evidence="1 3" id="KW-0732">Signal</keyword>
<evidence type="ECO:0000256" key="2">
    <source>
        <dbReference type="SAM" id="MobiDB-lite"/>
    </source>
</evidence>
<feature type="domain" description="DUF4352" evidence="4">
    <location>
        <begin position="77"/>
        <end position="190"/>
    </location>
</feature>
<dbReference type="STRING" id="59843.A3958_07740"/>
<reference evidence="5" key="1">
    <citation type="journal article" date="2016" name="Genome Announc.">
        <title>Draft genomes of two strains of Paenibacillus glucanolyticus with capability to degrade lignocellulose.</title>
        <authorList>
            <person name="Mathews S.L."/>
            <person name="Pawlak J."/>
            <person name="Grunden A.M."/>
        </authorList>
    </citation>
    <scope>NUCLEOTIDE SEQUENCE [LARGE SCALE GENOMIC DNA]</scope>
    <source>
        <strain evidence="5">SLM1</strain>
    </source>
</reference>
<dbReference type="GeneID" id="97552712"/>
<evidence type="ECO:0000259" key="4">
    <source>
        <dbReference type="Pfam" id="PF11611"/>
    </source>
</evidence>
<evidence type="ECO:0000313" key="5">
    <source>
        <dbReference type="EMBL" id="KZS45894.1"/>
    </source>
</evidence>
<feature type="signal peptide" evidence="3">
    <location>
        <begin position="1"/>
        <end position="26"/>
    </location>
</feature>
<dbReference type="InterPro" id="IPR029051">
    <property type="entry name" value="DUF4352"/>
</dbReference>
<dbReference type="InterPro" id="IPR029050">
    <property type="entry name" value="Immunoprotect_excell_Ig-like"/>
</dbReference>
<dbReference type="Proteomes" id="UP000076796">
    <property type="component" value="Unassembled WGS sequence"/>
</dbReference>
<feature type="region of interest" description="Disordered" evidence="2">
    <location>
        <begin position="24"/>
        <end position="78"/>
    </location>
</feature>
<feature type="chain" id="PRO_5007843074" description="DUF4352 domain-containing protein" evidence="3">
    <location>
        <begin position="27"/>
        <end position="198"/>
    </location>
</feature>
<name>A0A163IC84_9BACL</name>
<dbReference type="AlphaFoldDB" id="A0A163IC84"/>
<evidence type="ECO:0000313" key="6">
    <source>
        <dbReference type="Proteomes" id="UP000076796"/>
    </source>
</evidence>
<sequence>MNKKVMMVAAVLFSMLLTAACSNDQADPPAETPPAVVGNEGADEKDPSAEESSTEPIQEDKESTANTDVKPIGEPAAVGDTVDYHGAVITLNSVRDSEGDEYLKPQAGHTFKVVELTVKNNGQEPLVISSALSFSLTDSSDLNYTVPITDDVKMLDGTVAPGGELKGEIPYEVKQGVQGLQLSYGDPMKEGRAIWTVE</sequence>
<dbReference type="PROSITE" id="PS51257">
    <property type="entry name" value="PROKAR_LIPOPROTEIN"/>
    <property type="match status" value="1"/>
</dbReference>
<dbReference type="EMBL" id="LWMH01000001">
    <property type="protein sequence ID" value="KZS45894.1"/>
    <property type="molecule type" value="Genomic_DNA"/>
</dbReference>
<gene>
    <name evidence="5" type="ORF">AWU65_08190</name>
</gene>
<evidence type="ECO:0000256" key="1">
    <source>
        <dbReference type="ARBA" id="ARBA00022729"/>
    </source>
</evidence>